<dbReference type="Gene3D" id="3.30.70.270">
    <property type="match status" value="1"/>
</dbReference>
<dbReference type="GO" id="GO:0004523">
    <property type="term" value="F:RNA-DNA hybrid ribonuclease activity"/>
    <property type="evidence" value="ECO:0007669"/>
    <property type="project" value="UniProtKB-EC"/>
</dbReference>
<dbReference type="Gene3D" id="3.10.10.10">
    <property type="entry name" value="HIV Type 1 Reverse Transcriptase, subunit A, domain 1"/>
    <property type="match status" value="1"/>
</dbReference>
<feature type="domain" description="Reverse transcriptase" evidence="5">
    <location>
        <begin position="158"/>
        <end position="342"/>
    </location>
</feature>
<dbReference type="InterPro" id="IPR000477">
    <property type="entry name" value="RT_dom"/>
</dbReference>
<reference evidence="6" key="4">
    <citation type="submission" date="2025-09" db="UniProtKB">
        <authorList>
            <consortium name="Ensembl"/>
        </authorList>
    </citation>
    <scope>IDENTIFICATION</scope>
</reference>
<dbReference type="STRING" id="13735.ENSPSIP00000000051"/>
<dbReference type="InterPro" id="IPR043502">
    <property type="entry name" value="DNA/RNA_pol_sf"/>
</dbReference>
<reference evidence="7" key="2">
    <citation type="journal article" date="2013" name="Nat. Genet.">
        <title>The draft genomes of soft-shell turtle and green sea turtle yield insights into the development and evolution of the turtle-specific body plan.</title>
        <authorList>
            <person name="Wang Z."/>
            <person name="Pascual-Anaya J."/>
            <person name="Zadissa A."/>
            <person name="Li W."/>
            <person name="Niimura Y."/>
            <person name="Huang Z."/>
            <person name="Li C."/>
            <person name="White S."/>
            <person name="Xiong Z."/>
            <person name="Fang D."/>
            <person name="Wang B."/>
            <person name="Ming Y."/>
            <person name="Chen Y."/>
            <person name="Zheng Y."/>
            <person name="Kuraku S."/>
            <person name="Pignatelli M."/>
            <person name="Herrero J."/>
            <person name="Beal K."/>
            <person name="Nozawa M."/>
            <person name="Li Q."/>
            <person name="Wang J."/>
            <person name="Zhang H."/>
            <person name="Yu L."/>
            <person name="Shigenobu S."/>
            <person name="Wang J."/>
            <person name="Liu J."/>
            <person name="Flicek P."/>
            <person name="Searle S."/>
            <person name="Wang J."/>
            <person name="Kuratani S."/>
            <person name="Yin Y."/>
            <person name="Aken B."/>
            <person name="Zhang G."/>
            <person name="Irie N."/>
        </authorList>
    </citation>
    <scope>NUCLEOTIDE SEQUENCE [LARGE SCALE GENOMIC DNA]</scope>
    <source>
        <strain evidence="7">Daiwa-1</strain>
    </source>
</reference>
<evidence type="ECO:0000259" key="4">
    <source>
        <dbReference type="PROSITE" id="PS50175"/>
    </source>
</evidence>
<evidence type="ECO:0000313" key="7">
    <source>
        <dbReference type="Proteomes" id="UP000007267"/>
    </source>
</evidence>
<dbReference type="InterPro" id="IPR051320">
    <property type="entry name" value="Viral_Replic_Matur_Polypro"/>
</dbReference>
<organism evidence="6 7">
    <name type="scientific">Pelodiscus sinensis</name>
    <name type="common">Chinese softshell turtle</name>
    <name type="synonym">Trionyx sinensis</name>
    <dbReference type="NCBI Taxonomy" id="13735"/>
    <lineage>
        <taxon>Eukaryota</taxon>
        <taxon>Metazoa</taxon>
        <taxon>Chordata</taxon>
        <taxon>Craniata</taxon>
        <taxon>Vertebrata</taxon>
        <taxon>Euteleostomi</taxon>
        <taxon>Archelosauria</taxon>
        <taxon>Testudinata</taxon>
        <taxon>Testudines</taxon>
        <taxon>Cryptodira</taxon>
        <taxon>Trionychia</taxon>
        <taxon>Trionychidae</taxon>
        <taxon>Pelodiscus</taxon>
    </lineage>
</organism>
<dbReference type="Proteomes" id="UP000007267">
    <property type="component" value="Unassembled WGS sequence"/>
</dbReference>
<accession>K7EW91</accession>
<dbReference type="PANTHER" id="PTHR33064">
    <property type="entry name" value="POL PROTEIN"/>
    <property type="match status" value="1"/>
</dbReference>
<dbReference type="GO" id="GO:0004190">
    <property type="term" value="F:aspartic-type endopeptidase activity"/>
    <property type="evidence" value="ECO:0007669"/>
    <property type="project" value="InterPro"/>
</dbReference>
<feature type="domain" description="Peptidase A2" evidence="4">
    <location>
        <begin position="31"/>
        <end position="49"/>
    </location>
</feature>
<dbReference type="PROSITE" id="PS50175">
    <property type="entry name" value="ASP_PROT_RETROV"/>
    <property type="match status" value="1"/>
</dbReference>
<dbReference type="PROSITE" id="PS50878">
    <property type="entry name" value="RT_POL"/>
    <property type="match status" value="1"/>
</dbReference>
<dbReference type="SUPFAM" id="SSF56672">
    <property type="entry name" value="DNA/RNA polymerases"/>
    <property type="match status" value="1"/>
</dbReference>
<dbReference type="EC" id="3.1.26.4" evidence="2"/>
<evidence type="ECO:0000256" key="1">
    <source>
        <dbReference type="ARBA" id="ARBA00010879"/>
    </source>
</evidence>
<reference evidence="7" key="1">
    <citation type="submission" date="2011-10" db="EMBL/GenBank/DDBJ databases">
        <authorList>
            <consortium name="Soft-shell Turtle Genome Consortium"/>
        </authorList>
    </citation>
    <scope>NUCLEOTIDE SEQUENCE [LARGE SCALE GENOMIC DNA]</scope>
    <source>
        <strain evidence="7">Daiwa-1</strain>
    </source>
</reference>
<dbReference type="InterPro" id="IPR043128">
    <property type="entry name" value="Rev_trsase/Diguanyl_cyclase"/>
</dbReference>
<dbReference type="EMBL" id="AGCU01176299">
    <property type="status" value="NOT_ANNOTATED_CDS"/>
    <property type="molecule type" value="Genomic_DNA"/>
</dbReference>
<dbReference type="InterPro" id="IPR021109">
    <property type="entry name" value="Peptidase_aspartic_dom_sf"/>
</dbReference>
<evidence type="ECO:0000256" key="2">
    <source>
        <dbReference type="ARBA" id="ARBA00012180"/>
    </source>
</evidence>
<dbReference type="SUPFAM" id="SSF50630">
    <property type="entry name" value="Acid proteases"/>
    <property type="match status" value="1"/>
</dbReference>
<dbReference type="GeneTree" id="ENSGT00940000163417"/>
<dbReference type="OMA" id="IYCTPDG"/>
<dbReference type="HOGENOM" id="CLU_000384_10_3_1"/>
<dbReference type="InterPro" id="IPR001995">
    <property type="entry name" value="Peptidase_A2_cat"/>
</dbReference>
<dbReference type="PANTHER" id="PTHR33064:SF29">
    <property type="entry name" value="PEPTIDASE A2 DOMAIN-CONTAINING PROTEIN-RELATED"/>
    <property type="match status" value="1"/>
</dbReference>
<reference evidence="6" key="3">
    <citation type="submission" date="2025-08" db="UniProtKB">
        <authorList>
            <consortium name="Ensembl"/>
        </authorList>
    </citation>
    <scope>IDENTIFICATION</scope>
</reference>
<evidence type="ECO:0000313" key="6">
    <source>
        <dbReference type="Ensembl" id="ENSPSIP00000000051.1"/>
    </source>
</evidence>
<dbReference type="AlphaFoldDB" id="K7EW91"/>
<keyword evidence="3" id="KW-0378">Hydrolase</keyword>
<sequence>MLICHCCWYFEPTRSSSCHKIPFCYLGAHFRSAFLLSASSPVNILGRDILCKLGCTIYCTPDGVFLNVPDENTNQVLATLQTEEPAQQGLPLSNDLVDLLSQVPSYLWSKHVNEVGQIGTAKPVKILVDPLKPLPRVPQYLLCPEAEEGIAPVIDSLIAQGIIVPVSSLCNTPIFPVKKPGKNTYRFVQDLRAVNAVVLPSFPVVPNPATILSCIPSTATCFTVVDLCSAFFSIPIDQDSQYLFAFTYRERQYTWTRLPQGYTESPSLFSQILKKDLDDIVFPEKSVLIQYVDDLLLASPSFESCKIDTLVLLKALATKGHKASQEKLQLCQPRVHYLGHDISLGTRHLSDARIAAI</sequence>
<name>K7EW91_PELSI</name>
<evidence type="ECO:0000256" key="3">
    <source>
        <dbReference type="ARBA" id="ARBA00022801"/>
    </source>
</evidence>
<dbReference type="GO" id="GO:0006508">
    <property type="term" value="P:proteolysis"/>
    <property type="evidence" value="ECO:0007669"/>
    <property type="project" value="InterPro"/>
</dbReference>
<proteinExistence type="inferred from homology"/>
<evidence type="ECO:0000259" key="5">
    <source>
        <dbReference type="PROSITE" id="PS50878"/>
    </source>
</evidence>
<dbReference type="Pfam" id="PF00078">
    <property type="entry name" value="RVT_1"/>
    <property type="match status" value="1"/>
</dbReference>
<dbReference type="Gene3D" id="2.40.70.10">
    <property type="entry name" value="Acid Proteases"/>
    <property type="match status" value="1"/>
</dbReference>
<comment type="similarity">
    <text evidence="1">Belongs to the beta type-B retroviral polymerase family. HERV class-II K(HML-2) pol subfamily.</text>
</comment>
<dbReference type="Ensembl" id="ENSPSIT00000000051.1">
    <property type="protein sequence ID" value="ENSPSIP00000000051.1"/>
    <property type="gene ID" value="ENSPSIG00000000051.1"/>
</dbReference>
<keyword evidence="7" id="KW-1185">Reference proteome</keyword>
<protein>
    <recommendedName>
        <fullName evidence="2">ribonuclease H</fullName>
        <ecNumber evidence="2">3.1.26.4</ecNumber>
    </recommendedName>
</protein>
<dbReference type="eggNOG" id="KOG0017">
    <property type="taxonomic scope" value="Eukaryota"/>
</dbReference>